<evidence type="ECO:0000256" key="3">
    <source>
        <dbReference type="SAM" id="MobiDB-lite"/>
    </source>
</evidence>
<evidence type="ECO:0000256" key="2">
    <source>
        <dbReference type="RuleBase" id="RU003567"/>
    </source>
</evidence>
<sequence>MAELLIPIREYIGKSEWNWETGEFEWATNADDVRMALEWAQYDGMEVTSICLEIGTCFGGSVTHGLEIYNYLKGLGLPIRTRILSLAASMGSVIPLVGDVVEIEQTAQVLVHGPSGYAGGTVREATSGLKQLSDLHNILRNVYVARTGQPVAVVEEWMSKDTWFTADEALALGLVTTVLPLAPKNTPAATTAQASARRAKFADIVARADKRTIRALTKPTPKAAAKRPAANASPKPMTKNVIPITKAVGQKSSAPTAEQQANAAAVLAFAKKLGVKATIESAGETAEVTAEAVGTVLADGAGTLYTDGVPALDSAVFNDEALTVPTDDGEYEAEDRRVITVAGGVVTDITEATAEDETETPAASTETLTAAITAALGPLVTRLDAMEGKVTAFSKVVPPTPKPRAQVAGSPQGDVKNPAKPKARGVLSGATAAKD</sequence>
<dbReference type="InterPro" id="IPR001907">
    <property type="entry name" value="ClpP"/>
</dbReference>
<feature type="region of interest" description="Disordered" evidence="3">
    <location>
        <begin position="395"/>
        <end position="435"/>
    </location>
</feature>
<dbReference type="GO" id="GO:0008233">
    <property type="term" value="F:peptidase activity"/>
    <property type="evidence" value="ECO:0007669"/>
    <property type="project" value="UniProtKB-KW"/>
</dbReference>
<feature type="compositionally biased region" description="Low complexity" evidence="3">
    <location>
        <begin position="218"/>
        <end position="236"/>
    </location>
</feature>
<protein>
    <recommendedName>
        <fullName evidence="2">ATP-dependent Clp protease proteolytic subunit</fullName>
    </recommendedName>
</protein>
<name>A0ABY4F8R8_9BACT</name>
<keyword evidence="5" id="KW-1185">Reference proteome</keyword>
<keyword evidence="4" id="KW-0378">Hydrolase</keyword>
<gene>
    <name evidence="4" type="ORF">MUN80_25330</name>
</gene>
<feature type="region of interest" description="Disordered" evidence="3">
    <location>
        <begin position="218"/>
        <end position="237"/>
    </location>
</feature>
<dbReference type="InterPro" id="IPR029045">
    <property type="entry name" value="ClpP/crotonase-like_dom_sf"/>
</dbReference>
<evidence type="ECO:0000313" key="5">
    <source>
        <dbReference type="Proteomes" id="UP000831785"/>
    </source>
</evidence>
<dbReference type="EMBL" id="CP095049">
    <property type="protein sequence ID" value="UOQ53046.1"/>
    <property type="molecule type" value="Genomic_DNA"/>
</dbReference>
<organism evidence="4 5">
    <name type="scientific">Hymenobacter cellulosivorans</name>
    <dbReference type="NCBI Taxonomy" id="2932249"/>
    <lineage>
        <taxon>Bacteria</taxon>
        <taxon>Pseudomonadati</taxon>
        <taxon>Bacteroidota</taxon>
        <taxon>Cytophagia</taxon>
        <taxon>Cytophagales</taxon>
        <taxon>Hymenobacteraceae</taxon>
        <taxon>Hymenobacter</taxon>
    </lineage>
</organism>
<dbReference type="CDD" id="cd07016">
    <property type="entry name" value="S14_ClpP_1"/>
    <property type="match status" value="1"/>
</dbReference>
<dbReference type="Gene3D" id="3.90.226.10">
    <property type="entry name" value="2-enoyl-CoA Hydratase, Chain A, domain 1"/>
    <property type="match status" value="1"/>
</dbReference>
<comment type="similarity">
    <text evidence="1 2">Belongs to the peptidase S14 family.</text>
</comment>
<dbReference type="PANTHER" id="PTHR10381">
    <property type="entry name" value="ATP-DEPENDENT CLP PROTEASE PROTEOLYTIC SUBUNIT"/>
    <property type="match status" value="1"/>
</dbReference>
<reference evidence="4 5" key="1">
    <citation type="submission" date="2022-04" db="EMBL/GenBank/DDBJ databases">
        <title>Hymenobacter sp. isolated from the air.</title>
        <authorList>
            <person name="Won M."/>
            <person name="Lee C.-M."/>
            <person name="Woen H.-Y."/>
            <person name="Kwon S.-W."/>
        </authorList>
    </citation>
    <scope>NUCLEOTIDE SEQUENCE [LARGE SCALE GENOMIC DNA]</scope>
    <source>
        <strain evidence="5">5116 S-27</strain>
    </source>
</reference>
<dbReference type="RefSeq" id="WP_244717732.1">
    <property type="nucleotide sequence ID" value="NZ_CP095049.1"/>
</dbReference>
<dbReference type="PANTHER" id="PTHR10381:SF11">
    <property type="entry name" value="ATP-DEPENDENT CLP PROTEASE PROTEOLYTIC SUBUNIT, MITOCHONDRIAL"/>
    <property type="match status" value="1"/>
</dbReference>
<dbReference type="InterPro" id="IPR023562">
    <property type="entry name" value="ClpP/TepA"/>
</dbReference>
<evidence type="ECO:0000256" key="1">
    <source>
        <dbReference type="ARBA" id="ARBA00007039"/>
    </source>
</evidence>
<dbReference type="PRINTS" id="PR00127">
    <property type="entry name" value="CLPPROTEASEP"/>
</dbReference>
<accession>A0ABY4F8R8</accession>
<keyword evidence="4" id="KW-0645">Protease</keyword>
<proteinExistence type="inferred from homology"/>
<dbReference type="GO" id="GO:0006508">
    <property type="term" value="P:proteolysis"/>
    <property type="evidence" value="ECO:0007669"/>
    <property type="project" value="UniProtKB-KW"/>
</dbReference>
<dbReference type="Pfam" id="PF00574">
    <property type="entry name" value="CLP_protease"/>
    <property type="match status" value="1"/>
</dbReference>
<dbReference type="Proteomes" id="UP000831785">
    <property type="component" value="Chromosome"/>
</dbReference>
<evidence type="ECO:0000313" key="4">
    <source>
        <dbReference type="EMBL" id="UOQ53046.1"/>
    </source>
</evidence>
<dbReference type="SUPFAM" id="SSF52096">
    <property type="entry name" value="ClpP/crotonase"/>
    <property type="match status" value="1"/>
</dbReference>